<organism evidence="1 2">
    <name type="scientific">Mycena pura</name>
    <dbReference type="NCBI Taxonomy" id="153505"/>
    <lineage>
        <taxon>Eukaryota</taxon>
        <taxon>Fungi</taxon>
        <taxon>Dikarya</taxon>
        <taxon>Basidiomycota</taxon>
        <taxon>Agaricomycotina</taxon>
        <taxon>Agaricomycetes</taxon>
        <taxon>Agaricomycetidae</taxon>
        <taxon>Agaricales</taxon>
        <taxon>Marasmiineae</taxon>
        <taxon>Mycenaceae</taxon>
        <taxon>Mycena</taxon>
    </lineage>
</organism>
<keyword evidence="2" id="KW-1185">Reference proteome</keyword>
<name>A0AAD6UYJ6_9AGAR</name>
<protein>
    <submittedName>
        <fullName evidence="1">Uncharacterized protein</fullName>
    </submittedName>
</protein>
<dbReference type="AlphaFoldDB" id="A0AAD6UYJ6"/>
<dbReference type="EMBL" id="JARJCW010000082">
    <property type="protein sequence ID" value="KAJ7196648.1"/>
    <property type="molecule type" value="Genomic_DNA"/>
</dbReference>
<sequence>MSSPCGTAPSIGDLTSLLTVSATARRAAGGEIQSVEVAREKSFISDRLTLTATFPFRKNSCQLGVFNNHRTETRIRFAKVSHIGAPQHALLTWTLLTRTLMPEVKCGRYSEQKIGRYKLHAACN</sequence>
<reference evidence="1" key="1">
    <citation type="submission" date="2023-03" db="EMBL/GenBank/DDBJ databases">
        <title>Massive genome expansion in bonnet fungi (Mycena s.s.) driven by repeated elements and novel gene families across ecological guilds.</title>
        <authorList>
            <consortium name="Lawrence Berkeley National Laboratory"/>
            <person name="Harder C.B."/>
            <person name="Miyauchi S."/>
            <person name="Viragh M."/>
            <person name="Kuo A."/>
            <person name="Thoen E."/>
            <person name="Andreopoulos B."/>
            <person name="Lu D."/>
            <person name="Skrede I."/>
            <person name="Drula E."/>
            <person name="Henrissat B."/>
            <person name="Morin E."/>
            <person name="Kohler A."/>
            <person name="Barry K."/>
            <person name="LaButti K."/>
            <person name="Morin E."/>
            <person name="Salamov A."/>
            <person name="Lipzen A."/>
            <person name="Mereny Z."/>
            <person name="Hegedus B."/>
            <person name="Baldrian P."/>
            <person name="Stursova M."/>
            <person name="Weitz H."/>
            <person name="Taylor A."/>
            <person name="Grigoriev I.V."/>
            <person name="Nagy L.G."/>
            <person name="Martin F."/>
            <person name="Kauserud H."/>
        </authorList>
    </citation>
    <scope>NUCLEOTIDE SEQUENCE</scope>
    <source>
        <strain evidence="1">9144</strain>
    </source>
</reference>
<comment type="caution">
    <text evidence="1">The sequence shown here is derived from an EMBL/GenBank/DDBJ whole genome shotgun (WGS) entry which is preliminary data.</text>
</comment>
<proteinExistence type="predicted"/>
<evidence type="ECO:0000313" key="1">
    <source>
        <dbReference type="EMBL" id="KAJ7196648.1"/>
    </source>
</evidence>
<dbReference type="Proteomes" id="UP001219525">
    <property type="component" value="Unassembled WGS sequence"/>
</dbReference>
<accession>A0AAD6UYJ6</accession>
<evidence type="ECO:0000313" key="2">
    <source>
        <dbReference type="Proteomes" id="UP001219525"/>
    </source>
</evidence>
<gene>
    <name evidence="1" type="ORF">GGX14DRAFT_403111</name>
</gene>